<gene>
    <name evidence="1" type="ORF">SAMN03080617_03594</name>
</gene>
<dbReference type="OrthoDB" id="1062680at2"/>
<evidence type="ECO:0000313" key="1">
    <source>
        <dbReference type="EMBL" id="SDA92511.1"/>
    </source>
</evidence>
<evidence type="ECO:0000313" key="2">
    <source>
        <dbReference type="Proteomes" id="UP000198756"/>
    </source>
</evidence>
<sequence length="382" mass="42985">MRANILGLLALIFGLFACREPFDPEIPQQLTSVLVVEGYLDTEGLESELRISRTVPIDAKTTFAPEIGASVNLYSESGAAFSLAEKVPGVYVFARDLPENANYRLEIVLRGGERFESTLIRPIITPDIIDAGFVRDQEGVEVYVNTQGNEAADDFLWTYEETWIFRPRIRTIYIYDPATRNVRDRTQAEQISLCFKSEQNPDILLETSSRFQNQVVFRKTITEIPVGDERIQERYSILISQKAIDAAAVKFWETLKRNTEDIGSIFSPLPSQISGNIKAVGNSKILVLGQISMGVIKQRRIYINLSDVSPWGYTNPIFSGCVVAEEPVRFPAYQSAFASGVEVPARELMEGTTIVAYYPTERRCADCTLYASRTVPDFWKND</sequence>
<evidence type="ECO:0008006" key="3">
    <source>
        <dbReference type="Google" id="ProtNLM"/>
    </source>
</evidence>
<dbReference type="RefSeq" id="WP_092733056.1">
    <property type="nucleotide sequence ID" value="NZ_FMXE01000032.1"/>
</dbReference>
<keyword evidence="2" id="KW-1185">Reference proteome</keyword>
<accession>A0A1G5ZCC3</accession>
<dbReference type="InterPro" id="IPR025345">
    <property type="entry name" value="DUF4249"/>
</dbReference>
<dbReference type="Pfam" id="PF14054">
    <property type="entry name" value="DUF4249"/>
    <property type="match status" value="1"/>
</dbReference>
<dbReference type="STRING" id="279824.SAMN03080617_03594"/>
<organism evidence="1 2">
    <name type="scientific">Algoriphagus alkaliphilus</name>
    <dbReference type="NCBI Taxonomy" id="279824"/>
    <lineage>
        <taxon>Bacteria</taxon>
        <taxon>Pseudomonadati</taxon>
        <taxon>Bacteroidota</taxon>
        <taxon>Cytophagia</taxon>
        <taxon>Cytophagales</taxon>
        <taxon>Cyclobacteriaceae</taxon>
        <taxon>Algoriphagus</taxon>
    </lineage>
</organism>
<protein>
    <recommendedName>
        <fullName evidence="3">DUF4249 domain-containing protein</fullName>
    </recommendedName>
</protein>
<dbReference type="PROSITE" id="PS51257">
    <property type="entry name" value="PROKAR_LIPOPROTEIN"/>
    <property type="match status" value="1"/>
</dbReference>
<reference evidence="2" key="1">
    <citation type="submission" date="2016-10" db="EMBL/GenBank/DDBJ databases">
        <authorList>
            <person name="Varghese N."/>
            <person name="Submissions S."/>
        </authorList>
    </citation>
    <scope>NUCLEOTIDE SEQUENCE [LARGE SCALE GENOMIC DNA]</scope>
    <source>
        <strain evidence="2">DSM 22703</strain>
    </source>
</reference>
<proteinExistence type="predicted"/>
<dbReference type="EMBL" id="FMXE01000032">
    <property type="protein sequence ID" value="SDA92511.1"/>
    <property type="molecule type" value="Genomic_DNA"/>
</dbReference>
<dbReference type="AlphaFoldDB" id="A0A1G5ZCC3"/>
<name>A0A1G5ZCC3_9BACT</name>
<dbReference type="Proteomes" id="UP000198756">
    <property type="component" value="Unassembled WGS sequence"/>
</dbReference>